<evidence type="ECO:0000313" key="3">
    <source>
        <dbReference type="Proteomes" id="UP000644610"/>
    </source>
</evidence>
<sequence>MRAPTGRRHYSKRARTTPENMAGPTRLGHMSDALSGAVRAVPVPSGLIRFCPDLATGLVRTAWDEMGNGDSTRLGRLLMGA</sequence>
<evidence type="ECO:0000256" key="1">
    <source>
        <dbReference type="SAM" id="MobiDB-lite"/>
    </source>
</evidence>
<proteinExistence type="predicted"/>
<comment type="caution">
    <text evidence="2">The sequence shown here is derived from an EMBL/GenBank/DDBJ whole genome shotgun (WGS) entry which is preliminary data.</text>
</comment>
<gene>
    <name evidence="2" type="ORF">Psi02_00090</name>
</gene>
<name>A0A8J3UF72_9ACTN</name>
<protein>
    <submittedName>
        <fullName evidence="2">Uncharacterized protein</fullName>
    </submittedName>
</protein>
<keyword evidence="3" id="KW-1185">Reference proteome</keyword>
<evidence type="ECO:0000313" key="2">
    <source>
        <dbReference type="EMBL" id="GII43585.1"/>
    </source>
</evidence>
<organism evidence="2 3">
    <name type="scientific">Planotetraspora silvatica</name>
    <dbReference type="NCBI Taxonomy" id="234614"/>
    <lineage>
        <taxon>Bacteria</taxon>
        <taxon>Bacillati</taxon>
        <taxon>Actinomycetota</taxon>
        <taxon>Actinomycetes</taxon>
        <taxon>Streptosporangiales</taxon>
        <taxon>Streptosporangiaceae</taxon>
        <taxon>Planotetraspora</taxon>
    </lineage>
</organism>
<reference evidence="2" key="1">
    <citation type="submission" date="2021-01" db="EMBL/GenBank/DDBJ databases">
        <title>Whole genome shotgun sequence of Planotetraspora silvatica NBRC 100141.</title>
        <authorList>
            <person name="Komaki H."/>
            <person name="Tamura T."/>
        </authorList>
    </citation>
    <scope>NUCLEOTIDE SEQUENCE</scope>
    <source>
        <strain evidence="2">NBRC 100141</strain>
    </source>
</reference>
<dbReference type="EMBL" id="BOOQ01000001">
    <property type="protein sequence ID" value="GII43585.1"/>
    <property type="molecule type" value="Genomic_DNA"/>
</dbReference>
<accession>A0A8J3UF72</accession>
<dbReference type="AlphaFoldDB" id="A0A8J3UF72"/>
<dbReference type="Proteomes" id="UP000644610">
    <property type="component" value="Unassembled WGS sequence"/>
</dbReference>
<feature type="region of interest" description="Disordered" evidence="1">
    <location>
        <begin position="1"/>
        <end position="25"/>
    </location>
</feature>
<feature type="compositionally biased region" description="Basic residues" evidence="1">
    <location>
        <begin position="1"/>
        <end position="15"/>
    </location>
</feature>